<feature type="transmembrane region" description="Helical" evidence="2">
    <location>
        <begin position="14"/>
        <end position="35"/>
    </location>
</feature>
<keyword evidence="2" id="KW-1133">Transmembrane helix</keyword>
<name>A0A559KJR0_9MOLU</name>
<proteinExistence type="predicted"/>
<evidence type="ECO:0000313" key="4">
    <source>
        <dbReference type="Proteomes" id="UP000320078"/>
    </source>
</evidence>
<evidence type="ECO:0008006" key="5">
    <source>
        <dbReference type="Google" id="ProtNLM"/>
    </source>
</evidence>
<protein>
    <recommendedName>
        <fullName evidence="5">Immunodominant membrane protein</fullName>
    </recommendedName>
</protein>
<accession>A0A559KJR0</accession>
<comment type="caution">
    <text evidence="3">The sequence shown here is derived from an EMBL/GenBank/DDBJ whole genome shotgun (WGS) entry which is preliminary data.</text>
</comment>
<dbReference type="EMBL" id="VIAE01000002">
    <property type="protein sequence ID" value="TVY12375.1"/>
    <property type="molecule type" value="Genomic_DNA"/>
</dbReference>
<keyword evidence="2" id="KW-0812">Transmembrane</keyword>
<evidence type="ECO:0000313" key="3">
    <source>
        <dbReference type="EMBL" id="TVY12375.1"/>
    </source>
</evidence>
<dbReference type="Proteomes" id="UP000320078">
    <property type="component" value="Unassembled WGS sequence"/>
</dbReference>
<evidence type="ECO:0000256" key="2">
    <source>
        <dbReference type="SAM" id="Phobius"/>
    </source>
</evidence>
<evidence type="ECO:0000256" key="1">
    <source>
        <dbReference type="SAM" id="Coils"/>
    </source>
</evidence>
<dbReference type="AlphaFoldDB" id="A0A559KJR0"/>
<reference evidence="3 4" key="1">
    <citation type="submission" date="2019-06" db="EMBL/GenBank/DDBJ databases">
        <title>Draft Genome Sequence of Candidatus Phytoplasma pini-Related Strain MDPP: A Resource for Comparative Genomics of Gymnosperm-infecting Phytoplasmas.</title>
        <authorList>
            <person name="Cai W."/>
            <person name="Costanzo S."/>
            <person name="Shao J."/>
            <person name="Zhao Y."/>
            <person name="Davis R."/>
        </authorList>
    </citation>
    <scope>NUCLEOTIDE SEQUENCE [LARGE SCALE GENOMIC DNA]</scope>
    <source>
        <strain evidence="3 4">MDPP</strain>
    </source>
</reference>
<keyword evidence="1" id="KW-0175">Coiled coil</keyword>
<keyword evidence="4" id="KW-1185">Reference proteome</keyword>
<keyword evidence="2" id="KW-0472">Membrane</keyword>
<gene>
    <name evidence="3" type="ORF">MDPP_00149</name>
</gene>
<dbReference type="RefSeq" id="WP_144658297.1">
    <property type="nucleotide sequence ID" value="NZ_VIAE01000002.1"/>
</dbReference>
<feature type="coiled-coil region" evidence="1">
    <location>
        <begin position="80"/>
        <end position="115"/>
    </location>
</feature>
<organism evidence="3 4">
    <name type="scientific">Candidatus Phytoplasma pini</name>
    <dbReference type="NCBI Taxonomy" id="267362"/>
    <lineage>
        <taxon>Bacteria</taxon>
        <taxon>Bacillati</taxon>
        <taxon>Mycoplasmatota</taxon>
        <taxon>Mollicutes</taxon>
        <taxon>Acholeplasmatales</taxon>
        <taxon>Acholeplasmataceae</taxon>
        <taxon>Candidatus Phytoplasma</taxon>
    </lineage>
</organism>
<sequence length="151" mass="17209">MANEKFLETQKGKVIVGVSIFAAVIVVYIAFAAWLKFWPFSAKLTKDSYNTIRTSFKVETDDTKINVDTNDKAKTLVQPLRDQFEKINKIKKQLQETTQTKLTTVENEISQAEAKAKTNPFATVDFRNAYKKISQDDINSLLDLVKQDLNL</sequence>